<dbReference type="SUPFAM" id="SSF53448">
    <property type="entry name" value="Nucleotide-diphospho-sugar transferases"/>
    <property type="match status" value="1"/>
</dbReference>
<evidence type="ECO:0000313" key="2">
    <source>
        <dbReference type="EMBL" id="PSB19499.1"/>
    </source>
</evidence>
<comment type="caution">
    <text evidence="2">The sequence shown here is derived from an EMBL/GenBank/DDBJ whole genome shotgun (WGS) entry which is preliminary data.</text>
</comment>
<organism evidence="2 3">
    <name type="scientific">Phormidesmis priestleyi ULC007</name>
    <dbReference type="NCBI Taxonomy" id="1920490"/>
    <lineage>
        <taxon>Bacteria</taxon>
        <taxon>Bacillati</taxon>
        <taxon>Cyanobacteriota</taxon>
        <taxon>Cyanophyceae</taxon>
        <taxon>Leptolyngbyales</taxon>
        <taxon>Leptolyngbyaceae</taxon>
        <taxon>Phormidesmis</taxon>
    </lineage>
</organism>
<dbReference type="PANTHER" id="PTHR43685">
    <property type="entry name" value="GLYCOSYLTRANSFERASE"/>
    <property type="match status" value="1"/>
</dbReference>
<reference evidence="2 3" key="1">
    <citation type="submission" date="2018-02" db="EMBL/GenBank/DDBJ databases">
        <authorList>
            <person name="Cohen D.B."/>
            <person name="Kent A.D."/>
        </authorList>
    </citation>
    <scope>NUCLEOTIDE SEQUENCE [LARGE SCALE GENOMIC DNA]</scope>
    <source>
        <strain evidence="2 3">ULC007</strain>
    </source>
</reference>
<dbReference type="OrthoDB" id="549701at2"/>
<sequence length="316" mass="36255">MSIVSVCIPTFNRKELLAIAIDSVLQQTHQDFELIICDDGSIDGTSDMMARLHDRRIHYIRHPQNIGKSNNMISGFKAATGKYFIKFDDDDRLTPSFLEKTSQLLDKNPQIDFVGTDHWVIDSNNVRNESLTQLNSQKWGRSDLLQGMVENLIEVTFVKQSFQIGATLFRRKVLDEVGYMRSNIQNCEDNDLLVRLALAGKQAYYLPERLMEYRVHAEQQGLDRAIPYLKDKLNYLESFHFESEKIEKVRRDRLLETKLLLGLRLIQIGDTQAGRNLINQGKLASPNKARVGLALSRLPMSLRQKAFTLLKQIKAS</sequence>
<dbReference type="GO" id="GO:0016740">
    <property type="term" value="F:transferase activity"/>
    <property type="evidence" value="ECO:0007669"/>
    <property type="project" value="UniProtKB-KW"/>
</dbReference>
<evidence type="ECO:0000313" key="3">
    <source>
        <dbReference type="Proteomes" id="UP000238634"/>
    </source>
</evidence>
<dbReference type="InterPro" id="IPR029044">
    <property type="entry name" value="Nucleotide-diphossugar_trans"/>
</dbReference>
<dbReference type="Proteomes" id="UP000238634">
    <property type="component" value="Unassembled WGS sequence"/>
</dbReference>
<protein>
    <submittedName>
        <fullName evidence="2">Glycosyltransferase family 2 protein</fullName>
    </submittedName>
</protein>
<keyword evidence="2" id="KW-0808">Transferase</keyword>
<keyword evidence="3" id="KW-1185">Reference proteome</keyword>
<proteinExistence type="predicted"/>
<dbReference type="STRING" id="1920490.GCA_001895925_04711"/>
<dbReference type="EMBL" id="PVWG01000010">
    <property type="protein sequence ID" value="PSB19499.1"/>
    <property type="molecule type" value="Genomic_DNA"/>
</dbReference>
<dbReference type="InterPro" id="IPR050834">
    <property type="entry name" value="Glycosyltransf_2"/>
</dbReference>
<reference evidence="2 3" key="2">
    <citation type="submission" date="2018-03" db="EMBL/GenBank/DDBJ databases">
        <title>The ancient ancestry and fast evolution of plastids.</title>
        <authorList>
            <person name="Moore K.R."/>
            <person name="Magnabosco C."/>
            <person name="Momper L."/>
            <person name="Gold D.A."/>
            <person name="Bosak T."/>
            <person name="Fournier G.P."/>
        </authorList>
    </citation>
    <scope>NUCLEOTIDE SEQUENCE [LARGE SCALE GENOMIC DNA]</scope>
    <source>
        <strain evidence="2 3">ULC007</strain>
    </source>
</reference>
<feature type="domain" description="Glycosyltransferase 2-like" evidence="1">
    <location>
        <begin position="5"/>
        <end position="176"/>
    </location>
</feature>
<accession>A0A2T1DG71</accession>
<gene>
    <name evidence="2" type="ORF">C7B65_11315</name>
</gene>
<evidence type="ECO:0000259" key="1">
    <source>
        <dbReference type="Pfam" id="PF00535"/>
    </source>
</evidence>
<dbReference type="Gene3D" id="3.90.550.10">
    <property type="entry name" value="Spore Coat Polysaccharide Biosynthesis Protein SpsA, Chain A"/>
    <property type="match status" value="1"/>
</dbReference>
<name>A0A2T1DG71_9CYAN</name>
<dbReference type="PANTHER" id="PTHR43685:SF2">
    <property type="entry name" value="GLYCOSYLTRANSFERASE 2-LIKE DOMAIN-CONTAINING PROTEIN"/>
    <property type="match status" value="1"/>
</dbReference>
<dbReference type="AlphaFoldDB" id="A0A2T1DG71"/>
<dbReference type="Pfam" id="PF00535">
    <property type="entry name" value="Glycos_transf_2"/>
    <property type="match status" value="1"/>
</dbReference>
<dbReference type="InterPro" id="IPR001173">
    <property type="entry name" value="Glyco_trans_2-like"/>
</dbReference>